<feature type="chain" id="PRO_5030557248" evidence="1">
    <location>
        <begin position="18"/>
        <end position="195"/>
    </location>
</feature>
<reference evidence="2 3" key="1">
    <citation type="submission" date="2020-08" db="EMBL/GenBank/DDBJ databases">
        <title>Genomic Encyclopedia of Type Strains, Phase IV (KMG-IV): sequencing the most valuable type-strain genomes for metagenomic binning, comparative biology and taxonomic classification.</title>
        <authorList>
            <person name="Goeker M."/>
        </authorList>
    </citation>
    <scope>NUCLEOTIDE SEQUENCE [LARGE SCALE GENOMIC DNA]</scope>
    <source>
        <strain evidence="2 3">DSM 12252</strain>
    </source>
</reference>
<keyword evidence="1" id="KW-0732">Signal</keyword>
<sequence length="195" mass="21698">MNRIFACLLLLPVCLHADEFDPKDNTVVPGTRVGLIKPGMTLKDIGRAYGQQNLKFQKIPGADGEEVDGARLFPDTDRELLITWDPEKEKAQIVFDISIVGKAWKFDNGLRVGMTVEEVEKVNGKAFKISGFGWDYGGYANFEGGKLYGKVSVRFTPQMENLPDQICGEREIPSTDKVLRSVKPVVEAGISVFMR</sequence>
<evidence type="ECO:0000313" key="3">
    <source>
        <dbReference type="Proteomes" id="UP000590740"/>
    </source>
</evidence>
<dbReference type="EMBL" id="JACHIG010000011">
    <property type="protein sequence ID" value="MBB5034764.1"/>
    <property type="molecule type" value="Genomic_DNA"/>
</dbReference>
<keyword evidence="3" id="KW-1185">Reference proteome</keyword>
<organism evidence="2 3">
    <name type="scientific">Prosthecobacter vanneervenii</name>
    <dbReference type="NCBI Taxonomy" id="48466"/>
    <lineage>
        <taxon>Bacteria</taxon>
        <taxon>Pseudomonadati</taxon>
        <taxon>Verrucomicrobiota</taxon>
        <taxon>Verrucomicrobiia</taxon>
        <taxon>Verrucomicrobiales</taxon>
        <taxon>Verrucomicrobiaceae</taxon>
        <taxon>Prosthecobacter</taxon>
    </lineage>
</organism>
<dbReference type="RefSeq" id="WP_184342874.1">
    <property type="nucleotide sequence ID" value="NZ_JACHIG010000011.1"/>
</dbReference>
<dbReference type="AlphaFoldDB" id="A0A7W7YES9"/>
<accession>A0A7W7YES9</accession>
<gene>
    <name evidence="2" type="ORF">HNQ65_004372</name>
</gene>
<evidence type="ECO:0000256" key="1">
    <source>
        <dbReference type="SAM" id="SignalP"/>
    </source>
</evidence>
<comment type="caution">
    <text evidence="2">The sequence shown here is derived from an EMBL/GenBank/DDBJ whole genome shotgun (WGS) entry which is preliminary data.</text>
</comment>
<proteinExistence type="predicted"/>
<evidence type="ECO:0000313" key="2">
    <source>
        <dbReference type="EMBL" id="MBB5034764.1"/>
    </source>
</evidence>
<dbReference type="Proteomes" id="UP000590740">
    <property type="component" value="Unassembled WGS sequence"/>
</dbReference>
<protein>
    <submittedName>
        <fullName evidence="2">Uncharacterized protein</fullName>
    </submittedName>
</protein>
<feature type="signal peptide" evidence="1">
    <location>
        <begin position="1"/>
        <end position="17"/>
    </location>
</feature>
<name>A0A7W7YES9_9BACT</name>